<dbReference type="Proteomes" id="UP000076532">
    <property type="component" value="Unassembled WGS sequence"/>
</dbReference>
<feature type="compositionally biased region" description="Acidic residues" evidence="1">
    <location>
        <begin position="40"/>
        <end position="53"/>
    </location>
</feature>
<proteinExistence type="predicted"/>
<dbReference type="AlphaFoldDB" id="A0A167WK44"/>
<dbReference type="OrthoDB" id="2418900at2759"/>
<keyword evidence="3" id="KW-1185">Reference proteome</keyword>
<dbReference type="InterPro" id="IPR041078">
    <property type="entry name" value="Plavaka"/>
</dbReference>
<dbReference type="STRING" id="436010.A0A167WK44"/>
<feature type="region of interest" description="Disordered" evidence="1">
    <location>
        <begin position="29"/>
        <end position="80"/>
    </location>
</feature>
<name>A0A167WK44_9AGAM</name>
<evidence type="ECO:0000313" key="2">
    <source>
        <dbReference type="EMBL" id="KZP06190.1"/>
    </source>
</evidence>
<evidence type="ECO:0008006" key="4">
    <source>
        <dbReference type="Google" id="ProtNLM"/>
    </source>
</evidence>
<gene>
    <name evidence="2" type="ORF">FIBSPDRAFT_914739</name>
</gene>
<protein>
    <recommendedName>
        <fullName evidence="4">C2H2-type domain-containing protein</fullName>
    </recommendedName>
</protein>
<sequence>MPNHLQCQYCGRRFPTVPALHIHISKKQTCSKKRQREGVEGGEDVDVEMEDAPAEPTHDIRSDPGIIPPAQSTASGPGGREKVSRWVEAYPKLAGATKGLGQTEFAKVHESQGESDKDPWSPFESQDEWQLAQWLLHNVGQNATDEFLKLPIITNKTNPSFKNKRSLYQKIDDLPPGPEWICKTLEVEGDRKDIQGESERETLQLWRRDPLDCIKELIGNPAFRDQMCFEPERVYEDQDGKSRVYDETWTGDWWWETQDKLEAGATIAPIIIVSDKTHLSTFSGNKKAWPVFHDCMSILLAPLRAAGREGVDMTCADGFIRRVFPILAAYVADHPEQCLVACTGERRCPRCLASFQELGEPVRSVWRDPDSTLEAMADMEDGVSSDAFKAQGLRPTRPFWADLPHCDIFSCFTPDLLHQLHKGVFKDHIVAWATQCVSGIQAEIDQRFRVMPRGTNLRHFKKGISLVSQWTGTEYKNMEKVFLGVLSGQAEPGLIRVVRATLDFIHYAHFQSHTTQSLRNLDAAWVSFHQNKHYFLNKGIRTNFSIPKIHSMQHYIASIISRGSADGFSSEHPERLHIDFAKDAYRAGNKRDYIKQMTIWLRRQDACHRFSSYLNWTVYNDPEDDDDDDDDDDSINGNTNCNQYSAPKYTIAKNAPYTLPISTLIDEFGAIDFIDHLSDFLRSSASASNRTPTLRTTLRLPVYKQFTIQIPPVPQVTQDITKDVVHTRHALARKGATAASPSHFDIILVQEMGPDTEKEHDLEGLAVAQIRVIFRLPEEFGAFTEPLAYVDWFTPLTGSQVPDIGMYKISPSTRRNKRRASIIPLSQIERTVHLIPKFGRAIDRSWTSDNVLERCKSFFVNPYFRHIDFVLFRYLAN</sequence>
<evidence type="ECO:0000313" key="3">
    <source>
        <dbReference type="Proteomes" id="UP000076532"/>
    </source>
</evidence>
<dbReference type="EMBL" id="KV417800">
    <property type="protein sequence ID" value="KZP06190.1"/>
    <property type="molecule type" value="Genomic_DNA"/>
</dbReference>
<accession>A0A167WK44</accession>
<reference evidence="2 3" key="1">
    <citation type="journal article" date="2016" name="Mol. Biol. Evol.">
        <title>Comparative Genomics of Early-Diverging Mushroom-Forming Fungi Provides Insights into the Origins of Lignocellulose Decay Capabilities.</title>
        <authorList>
            <person name="Nagy L.G."/>
            <person name="Riley R."/>
            <person name="Tritt A."/>
            <person name="Adam C."/>
            <person name="Daum C."/>
            <person name="Floudas D."/>
            <person name="Sun H."/>
            <person name="Yadav J.S."/>
            <person name="Pangilinan J."/>
            <person name="Larsson K.H."/>
            <person name="Matsuura K."/>
            <person name="Barry K."/>
            <person name="Labutti K."/>
            <person name="Kuo R."/>
            <person name="Ohm R.A."/>
            <person name="Bhattacharya S.S."/>
            <person name="Shirouzu T."/>
            <person name="Yoshinaga Y."/>
            <person name="Martin F.M."/>
            <person name="Grigoriev I.V."/>
            <person name="Hibbett D.S."/>
        </authorList>
    </citation>
    <scope>NUCLEOTIDE SEQUENCE [LARGE SCALE GENOMIC DNA]</scope>
    <source>
        <strain evidence="2 3">CBS 109695</strain>
    </source>
</reference>
<dbReference type="Pfam" id="PF18759">
    <property type="entry name" value="Plavaka"/>
    <property type="match status" value="1"/>
</dbReference>
<evidence type="ECO:0000256" key="1">
    <source>
        <dbReference type="SAM" id="MobiDB-lite"/>
    </source>
</evidence>
<organism evidence="2 3">
    <name type="scientific">Athelia psychrophila</name>
    <dbReference type="NCBI Taxonomy" id="1759441"/>
    <lineage>
        <taxon>Eukaryota</taxon>
        <taxon>Fungi</taxon>
        <taxon>Dikarya</taxon>
        <taxon>Basidiomycota</taxon>
        <taxon>Agaricomycotina</taxon>
        <taxon>Agaricomycetes</taxon>
        <taxon>Agaricomycetidae</taxon>
        <taxon>Atheliales</taxon>
        <taxon>Atheliaceae</taxon>
        <taxon>Athelia</taxon>
    </lineage>
</organism>